<dbReference type="InterPro" id="IPR011705">
    <property type="entry name" value="BACK"/>
</dbReference>
<dbReference type="SUPFAM" id="SSF54695">
    <property type="entry name" value="POZ domain"/>
    <property type="match status" value="1"/>
</dbReference>
<dbReference type="Proteomes" id="UP001152759">
    <property type="component" value="Chromosome 6"/>
</dbReference>
<dbReference type="InterPro" id="IPR029071">
    <property type="entry name" value="Ubiquitin-like_domsf"/>
</dbReference>
<sequence>MPNTDPKTGSKTGGVVGNNGEDWRKSALLDRLEVALRDNLFTDVCFIVGTEKKRIPAIRSILSLGSSVFATMLSERWSSDGSDIPVPDVEPDAFYELLRFIYCEKVNRRKDVIWSLLYAADKYDVEALKKMCVHFLKISLTPSNVCFYLMKARELGATDLVNFCFEKLSTAATTAIFHCPRNDEFNFCFHDLDIQTICCILERDKLEIEEVDLFKSILGWAKLECRGQNLDTNIKNMRRVLEPALPLIRFRLMSPKEFTEIVSNSGFLSIEEELSILTYLTSKPRPENLRPLPRFQKSIKILIHDERSKETFYVHINCSDTVAELRKNIKDRAGQLYPAYPVLPADDIPGPQYASPYAYTGTPYQPSAATRTGVTTNSDLLLTSTCIFWLKHENVCLENSRPLSDYGIENESIILLQPAQSHHQIPSAPPGTLQNEKKKREKPCNKILKKIRKSKILGDYV</sequence>
<dbReference type="AlphaFoldDB" id="A0A9P0AIJ2"/>
<dbReference type="PROSITE" id="PS50097">
    <property type="entry name" value="BTB"/>
    <property type="match status" value="1"/>
</dbReference>
<dbReference type="Gene3D" id="1.25.40.420">
    <property type="match status" value="1"/>
</dbReference>
<protein>
    <recommendedName>
        <fullName evidence="2">BTB domain-containing protein</fullName>
    </recommendedName>
</protein>
<evidence type="ECO:0000313" key="4">
    <source>
        <dbReference type="Proteomes" id="UP001152759"/>
    </source>
</evidence>
<dbReference type="Pfam" id="PF00651">
    <property type="entry name" value="BTB"/>
    <property type="match status" value="1"/>
</dbReference>
<dbReference type="PANTHER" id="PTHR45774">
    <property type="entry name" value="BTB/POZ DOMAIN-CONTAINING"/>
    <property type="match status" value="1"/>
</dbReference>
<name>A0A9P0AIJ2_BEMTA</name>
<accession>A0A9P0AIJ2</accession>
<dbReference type="PANTHER" id="PTHR45774:SF3">
    <property type="entry name" value="BTB (POZ) DOMAIN-CONTAINING 2B-RELATED"/>
    <property type="match status" value="1"/>
</dbReference>
<feature type="region of interest" description="Disordered" evidence="1">
    <location>
        <begin position="420"/>
        <end position="441"/>
    </location>
</feature>
<evidence type="ECO:0000259" key="2">
    <source>
        <dbReference type="PROSITE" id="PS50097"/>
    </source>
</evidence>
<dbReference type="GO" id="GO:0005829">
    <property type="term" value="C:cytosol"/>
    <property type="evidence" value="ECO:0007669"/>
    <property type="project" value="TreeGrafter"/>
</dbReference>
<evidence type="ECO:0000256" key="1">
    <source>
        <dbReference type="SAM" id="MobiDB-lite"/>
    </source>
</evidence>
<proteinExistence type="predicted"/>
<dbReference type="EMBL" id="OU963867">
    <property type="protein sequence ID" value="CAH0391224.1"/>
    <property type="molecule type" value="Genomic_DNA"/>
</dbReference>
<dbReference type="GO" id="GO:0022008">
    <property type="term" value="P:neurogenesis"/>
    <property type="evidence" value="ECO:0007669"/>
    <property type="project" value="TreeGrafter"/>
</dbReference>
<dbReference type="Gene3D" id="3.10.20.90">
    <property type="entry name" value="Phosphatidylinositol 3-kinase Catalytic Subunit, Chain A, domain 1"/>
    <property type="match status" value="1"/>
</dbReference>
<dbReference type="SUPFAM" id="SSF54236">
    <property type="entry name" value="Ubiquitin-like"/>
    <property type="match status" value="1"/>
</dbReference>
<dbReference type="Gene3D" id="3.30.710.10">
    <property type="entry name" value="Potassium Channel Kv1.1, Chain A"/>
    <property type="match status" value="1"/>
</dbReference>
<evidence type="ECO:0000313" key="3">
    <source>
        <dbReference type="EMBL" id="CAH0391224.1"/>
    </source>
</evidence>
<dbReference type="InterPro" id="IPR011333">
    <property type="entry name" value="SKP1/BTB/POZ_sf"/>
</dbReference>
<feature type="domain" description="BTB" evidence="2">
    <location>
        <begin position="42"/>
        <end position="110"/>
    </location>
</feature>
<dbReference type="InterPro" id="IPR000210">
    <property type="entry name" value="BTB/POZ_dom"/>
</dbReference>
<dbReference type="SMART" id="SM00875">
    <property type="entry name" value="BACK"/>
    <property type="match status" value="1"/>
</dbReference>
<keyword evidence="4" id="KW-1185">Reference proteome</keyword>
<gene>
    <name evidence="3" type="ORF">BEMITA_LOCUS9866</name>
</gene>
<reference evidence="3" key="1">
    <citation type="submission" date="2021-12" db="EMBL/GenBank/DDBJ databases">
        <authorList>
            <person name="King R."/>
        </authorList>
    </citation>
    <scope>NUCLEOTIDE SEQUENCE</scope>
</reference>
<dbReference type="SMART" id="SM00225">
    <property type="entry name" value="BTB"/>
    <property type="match status" value="1"/>
</dbReference>
<organism evidence="3 4">
    <name type="scientific">Bemisia tabaci</name>
    <name type="common">Sweetpotato whitefly</name>
    <name type="synonym">Aleurodes tabaci</name>
    <dbReference type="NCBI Taxonomy" id="7038"/>
    <lineage>
        <taxon>Eukaryota</taxon>
        <taxon>Metazoa</taxon>
        <taxon>Ecdysozoa</taxon>
        <taxon>Arthropoda</taxon>
        <taxon>Hexapoda</taxon>
        <taxon>Insecta</taxon>
        <taxon>Pterygota</taxon>
        <taxon>Neoptera</taxon>
        <taxon>Paraneoptera</taxon>
        <taxon>Hemiptera</taxon>
        <taxon>Sternorrhyncha</taxon>
        <taxon>Aleyrodoidea</taxon>
        <taxon>Aleyrodidae</taxon>
        <taxon>Aleyrodinae</taxon>
        <taxon>Bemisia</taxon>
    </lineage>
</organism>